<accession>A0A1J5PHX4</accession>
<name>A0A1J5PHX4_9ZZZZ</name>
<proteinExistence type="predicted"/>
<evidence type="ECO:0000313" key="2">
    <source>
        <dbReference type="EMBL" id="OIQ71201.1"/>
    </source>
</evidence>
<reference evidence="2" key="1">
    <citation type="submission" date="2016-10" db="EMBL/GenBank/DDBJ databases">
        <title>Sequence of Gallionella enrichment culture.</title>
        <authorList>
            <person name="Poehlein A."/>
            <person name="Muehling M."/>
            <person name="Daniel R."/>
        </authorList>
    </citation>
    <scope>NUCLEOTIDE SEQUENCE</scope>
</reference>
<feature type="compositionally biased region" description="Polar residues" evidence="1">
    <location>
        <begin position="54"/>
        <end position="70"/>
    </location>
</feature>
<protein>
    <submittedName>
        <fullName evidence="2">Uncharacterized protein</fullName>
    </submittedName>
</protein>
<feature type="region of interest" description="Disordered" evidence="1">
    <location>
        <begin position="15"/>
        <end position="80"/>
    </location>
</feature>
<gene>
    <name evidence="2" type="ORF">GALL_471850</name>
</gene>
<feature type="compositionally biased region" description="Basic and acidic residues" evidence="1">
    <location>
        <begin position="28"/>
        <end position="48"/>
    </location>
</feature>
<sequence>MNRCIITANAPPTSVAVTATPAPSSSECRIDTATRGTENARSKGEASKMKFGATGSNSAGTTDCSNTVASGNPIRIRNNA</sequence>
<dbReference type="EMBL" id="MLJW01003839">
    <property type="protein sequence ID" value="OIQ71201.1"/>
    <property type="molecule type" value="Genomic_DNA"/>
</dbReference>
<comment type="caution">
    <text evidence="2">The sequence shown here is derived from an EMBL/GenBank/DDBJ whole genome shotgun (WGS) entry which is preliminary data.</text>
</comment>
<dbReference type="AlphaFoldDB" id="A0A1J5PHX4"/>
<organism evidence="2">
    <name type="scientific">mine drainage metagenome</name>
    <dbReference type="NCBI Taxonomy" id="410659"/>
    <lineage>
        <taxon>unclassified sequences</taxon>
        <taxon>metagenomes</taxon>
        <taxon>ecological metagenomes</taxon>
    </lineage>
</organism>
<feature type="compositionally biased region" description="Polar residues" evidence="1">
    <location>
        <begin position="15"/>
        <end position="27"/>
    </location>
</feature>
<evidence type="ECO:0000256" key="1">
    <source>
        <dbReference type="SAM" id="MobiDB-lite"/>
    </source>
</evidence>